<proteinExistence type="inferred from homology"/>
<evidence type="ECO:0000256" key="2">
    <source>
        <dbReference type="ARBA" id="ARBA00023295"/>
    </source>
</evidence>
<dbReference type="Gene3D" id="3.20.20.80">
    <property type="entry name" value="Glycosidases"/>
    <property type="match status" value="1"/>
</dbReference>
<dbReference type="PROSITE" id="PS51257">
    <property type="entry name" value="PROKAR_LIPOPROTEIN"/>
    <property type="match status" value="1"/>
</dbReference>
<accession>I3Z982</accession>
<evidence type="ECO:0000256" key="3">
    <source>
        <dbReference type="RuleBase" id="RU361153"/>
    </source>
</evidence>
<dbReference type="eggNOG" id="COG3934">
    <property type="taxonomic scope" value="Bacteria"/>
</dbReference>
<protein>
    <submittedName>
        <fullName evidence="5">Endo-beta-mannanase</fullName>
    </submittedName>
</protein>
<dbReference type="STRING" id="866536.Belba_3292"/>
<comment type="similarity">
    <text evidence="3">Belongs to the glycosyl hydrolase 5 (cellulase A) family.</text>
</comment>
<evidence type="ECO:0000256" key="1">
    <source>
        <dbReference type="ARBA" id="ARBA00022801"/>
    </source>
</evidence>
<dbReference type="Pfam" id="PF00150">
    <property type="entry name" value="Cellulase"/>
    <property type="match status" value="1"/>
</dbReference>
<evidence type="ECO:0000259" key="4">
    <source>
        <dbReference type="Pfam" id="PF00150"/>
    </source>
</evidence>
<evidence type="ECO:0000313" key="5">
    <source>
        <dbReference type="EMBL" id="AFL85800.1"/>
    </source>
</evidence>
<dbReference type="InterPro" id="IPR001547">
    <property type="entry name" value="Glyco_hydro_5"/>
</dbReference>
<keyword evidence="1 3" id="KW-0378">Hydrolase</keyword>
<dbReference type="HOGENOM" id="CLU_764481_0_0_10"/>
<sequence length="385" mass="45221">MKKFNFILFIIIGLIAFISCDLKSKQEHVKEPSSSSLWTKEQANSWYLKQGWLVGSNYNPASAINQLEMWQADDFDGESIEKELGWARELGMNTMRVYLHDLLWEQDSTGLLERMDTFLDIASSHDIRPLFVFFDSCWDPFPSTGKQRDPRPHVHNSGWVQSPGYYALEDKSQYPRLEKYVKGVVKRFAKDERILGWDIWNEPDNDTGNSYRAVDLPQKEKYVLPLLDKAFGWARSQNPIQPLTSGLWVGDWSSHESLTDLQRLQVEQSDIITFHNYDDPLEFEKRIKWLLRYERPLLCTEYMARPNGSTFEGFLKIAKKYNIGMYNWGFVDGKTQTKYPWDSWVKEYTDEPELWFHEILREDGSPYKQEEVELIKKMTASESAL</sequence>
<dbReference type="OrthoDB" id="9774262at2"/>
<reference evidence="6" key="1">
    <citation type="submission" date="2012-06" db="EMBL/GenBank/DDBJ databases">
        <title>The complete genome of Belliella baltica DSM 15883.</title>
        <authorList>
            <person name="Lucas S."/>
            <person name="Copeland A."/>
            <person name="Lapidus A."/>
            <person name="Goodwin L."/>
            <person name="Pitluck S."/>
            <person name="Peters L."/>
            <person name="Mikhailova N."/>
            <person name="Davenport K."/>
            <person name="Kyrpides N."/>
            <person name="Mavromatis K."/>
            <person name="Pagani I."/>
            <person name="Ivanova N."/>
            <person name="Ovchinnikova G."/>
            <person name="Zeytun A."/>
            <person name="Detter J.C."/>
            <person name="Han C."/>
            <person name="Land M."/>
            <person name="Hauser L."/>
            <person name="Markowitz V."/>
            <person name="Cheng J.-F."/>
            <person name="Hugenholtz P."/>
            <person name="Woyke T."/>
            <person name="Wu D."/>
            <person name="Tindall B."/>
            <person name="Pomrenke H."/>
            <person name="Brambilla E."/>
            <person name="Klenk H.-P."/>
            <person name="Eisen J.A."/>
        </authorList>
    </citation>
    <scope>NUCLEOTIDE SEQUENCE [LARGE SCALE GENOMIC DNA]</scope>
    <source>
        <strain evidence="6">DSM 15883 / CIP 108006 / LMG 21964 / BA134</strain>
    </source>
</reference>
<keyword evidence="6" id="KW-1185">Reference proteome</keyword>
<name>I3Z982_BELBD</name>
<gene>
    <name evidence="5" type="ordered locus">Belba_3292</name>
</gene>
<organism evidence="5 6">
    <name type="scientific">Belliella baltica (strain DSM 15883 / CIP 108006 / LMG 21964 / BA134)</name>
    <dbReference type="NCBI Taxonomy" id="866536"/>
    <lineage>
        <taxon>Bacteria</taxon>
        <taxon>Pseudomonadati</taxon>
        <taxon>Bacteroidota</taxon>
        <taxon>Cytophagia</taxon>
        <taxon>Cytophagales</taxon>
        <taxon>Cyclobacteriaceae</taxon>
        <taxon>Belliella</taxon>
    </lineage>
</organism>
<dbReference type="EMBL" id="CP003281">
    <property type="protein sequence ID" value="AFL85800.1"/>
    <property type="molecule type" value="Genomic_DNA"/>
</dbReference>
<dbReference type="PATRIC" id="fig|866536.3.peg.3412"/>
<dbReference type="GO" id="GO:0000272">
    <property type="term" value="P:polysaccharide catabolic process"/>
    <property type="evidence" value="ECO:0007669"/>
    <property type="project" value="InterPro"/>
</dbReference>
<feature type="domain" description="Glycoside hydrolase family 5" evidence="4">
    <location>
        <begin position="154"/>
        <end position="328"/>
    </location>
</feature>
<dbReference type="Proteomes" id="UP000006050">
    <property type="component" value="Chromosome"/>
</dbReference>
<dbReference type="GO" id="GO:0004553">
    <property type="term" value="F:hydrolase activity, hydrolyzing O-glycosyl compounds"/>
    <property type="evidence" value="ECO:0007669"/>
    <property type="project" value="InterPro"/>
</dbReference>
<dbReference type="RefSeq" id="WP_014773737.1">
    <property type="nucleotide sequence ID" value="NC_018010.1"/>
</dbReference>
<dbReference type="AlphaFoldDB" id="I3Z982"/>
<keyword evidence="2 3" id="KW-0326">Glycosidase</keyword>
<evidence type="ECO:0000313" key="6">
    <source>
        <dbReference type="Proteomes" id="UP000006050"/>
    </source>
</evidence>
<dbReference type="InterPro" id="IPR017853">
    <property type="entry name" value="GH"/>
</dbReference>
<dbReference type="KEGG" id="bbd:Belba_3292"/>
<dbReference type="SUPFAM" id="SSF51445">
    <property type="entry name" value="(Trans)glycosidases"/>
    <property type="match status" value="1"/>
</dbReference>